<evidence type="ECO:0000256" key="8">
    <source>
        <dbReference type="SAM" id="MobiDB-lite"/>
    </source>
</evidence>
<evidence type="ECO:0000256" key="7">
    <source>
        <dbReference type="ARBA" id="ARBA00023306"/>
    </source>
</evidence>
<keyword evidence="4" id="KW-0132">Cell division</keyword>
<proteinExistence type="inferred from homology"/>
<protein>
    <recommendedName>
        <fullName evidence="9">Nuclear condensin complex subunit 3 C-terminal domain-containing protein</fullName>
    </recommendedName>
</protein>
<comment type="subcellular location">
    <subcellularLocation>
        <location evidence="1">Chromosome</location>
    </subcellularLocation>
</comment>
<dbReference type="PANTHER" id="PTHR14418">
    <property type="entry name" value="CONDENSIN COMPLEX SUBUNIT 3-RELATED"/>
    <property type="match status" value="1"/>
</dbReference>
<keyword evidence="5" id="KW-0498">Mitosis</keyword>
<dbReference type="InParanoid" id="A0A0L0HW63"/>
<dbReference type="STRING" id="645134.A0A0L0HW63"/>
<feature type="domain" description="Nuclear condensin complex subunit 3 C-terminal" evidence="9">
    <location>
        <begin position="511"/>
        <end position="781"/>
    </location>
</feature>
<dbReference type="Gene3D" id="1.25.10.10">
    <property type="entry name" value="Leucine-rich Repeat Variant"/>
    <property type="match status" value="1"/>
</dbReference>
<evidence type="ECO:0000256" key="4">
    <source>
        <dbReference type="ARBA" id="ARBA00022618"/>
    </source>
</evidence>
<evidence type="ECO:0000313" key="10">
    <source>
        <dbReference type="EMBL" id="KND05135.1"/>
    </source>
</evidence>
<sequence>MPDSDGRTFGRESASDSLNSKNDDFHRIYPASIMTSVAHIFQDAIRSSSNHRKNTVALRKLHLRKGRSLEQEFCQCVLHILPIKKGNPEAERAVKFLTAYLDAVTAEVNGEVPENAKELADSLIYTLLTLLLKGFKAKDKVVRYRVCQIVGILLNPMDELDDDTFHIVRDQLMERTRDKEATVRMQAAIALSRLQEGGDEEEDKVIRECLINMLQYDTSADVRKAVLWNIEVNSATLPYILQRVRDVDAQVRKLAFSKVGDDVEKMTFLTVDERDSLLHNGLSDRDTNVQKSCLKMLCERWVPECNDDLIDFLRRMDVINGHAAESAAKAYLLANPSLTIPYDEETWSNLDVEEAFFLRTAIGFFAENKMEEELEAALPPLLHHSELLQRYGLLLAQSEDAEERMALSFILKQLLLTAEMQDFTDEMGRREILVSLRDMLSSIDLSKDNILIVVSILKTLSLNESDFTRIIIEVLYTIYDVDMTDPQSTQEADTSQTEGMDEVEKSVLLLKCLDIIGCVLECTEQDLRDNASMNGILDSFILPSLKSDHPAIQQTGLQCLSLACLLDKSLAQAHLPLFMSAFNDSRQELSVLALKVFFDLTILFGTDLLSDQGLLTELISETLQCDDQELLTLAVEGAAKLMMLRYLTNQTVLQQLVVLYFHPHTKSMNRLRQCLSYFLPVFAHASHANQALLQTVVVPCLQILIQEYAVSKDAMIQPTQIGQQLVDWTDVRKVVQFEQKEETMDEGLHGDMAIELLQAAVQEDDPGTQKIYCQLLNRLHIGIFVGIRRLCQIAELLCSFLEALPKNSPVLIGLRKFARFIADIEEDKLEHHDEEEFLEKQKLTVLLGELRMGLGGPQETEVGNEEE</sequence>
<keyword evidence="3" id="KW-0158">Chromosome</keyword>
<dbReference type="OMA" id="NHQKNFV"/>
<dbReference type="InterPro" id="IPR016024">
    <property type="entry name" value="ARM-type_fold"/>
</dbReference>
<reference evidence="10 11" key="1">
    <citation type="submission" date="2009-08" db="EMBL/GenBank/DDBJ databases">
        <title>The Genome Sequence of Spizellomyces punctatus strain DAOM BR117.</title>
        <authorList>
            <consortium name="The Broad Institute Genome Sequencing Platform"/>
            <person name="Russ C."/>
            <person name="Cuomo C."/>
            <person name="Shea T."/>
            <person name="Young S.K."/>
            <person name="Zeng Q."/>
            <person name="Koehrsen M."/>
            <person name="Haas B."/>
            <person name="Borodovsky M."/>
            <person name="Guigo R."/>
            <person name="Alvarado L."/>
            <person name="Berlin A."/>
            <person name="Bochicchio J."/>
            <person name="Borenstein D."/>
            <person name="Chapman S."/>
            <person name="Chen Z."/>
            <person name="Engels R."/>
            <person name="Freedman E."/>
            <person name="Gellesch M."/>
            <person name="Goldberg J."/>
            <person name="Griggs A."/>
            <person name="Gujja S."/>
            <person name="Heiman D."/>
            <person name="Hepburn T."/>
            <person name="Howarth C."/>
            <person name="Jen D."/>
            <person name="Larson L."/>
            <person name="Lewis B."/>
            <person name="Mehta T."/>
            <person name="Park D."/>
            <person name="Pearson M."/>
            <person name="Roberts A."/>
            <person name="Saif S."/>
            <person name="Shenoy N."/>
            <person name="Sisk P."/>
            <person name="Stolte C."/>
            <person name="Sykes S."/>
            <person name="Thomson T."/>
            <person name="Walk T."/>
            <person name="White J."/>
            <person name="Yandava C."/>
            <person name="Burger G."/>
            <person name="Gray M.W."/>
            <person name="Holland P.W.H."/>
            <person name="King N."/>
            <person name="Lang F.B.F."/>
            <person name="Roger A.J."/>
            <person name="Ruiz-Trillo I."/>
            <person name="Lander E."/>
            <person name="Nusbaum C."/>
        </authorList>
    </citation>
    <scope>NUCLEOTIDE SEQUENCE [LARGE SCALE GENOMIC DNA]</scope>
    <source>
        <strain evidence="10 11">DAOM BR117</strain>
    </source>
</reference>
<dbReference type="OrthoDB" id="27187at2759"/>
<dbReference type="InterPro" id="IPR011989">
    <property type="entry name" value="ARM-like"/>
</dbReference>
<evidence type="ECO:0000256" key="6">
    <source>
        <dbReference type="ARBA" id="ARBA00023067"/>
    </source>
</evidence>
<dbReference type="FunCoup" id="A0A0L0HW63">
    <property type="interactions" value="267"/>
</dbReference>
<evidence type="ECO:0000313" key="11">
    <source>
        <dbReference type="Proteomes" id="UP000053201"/>
    </source>
</evidence>
<evidence type="ECO:0000256" key="2">
    <source>
        <dbReference type="ARBA" id="ARBA00006533"/>
    </source>
</evidence>
<comment type="similarity">
    <text evidence="2">Belongs to the CND3 (condensin subunit 3) family.</text>
</comment>
<dbReference type="GO" id="GO:0007076">
    <property type="term" value="P:mitotic chromosome condensation"/>
    <property type="evidence" value="ECO:0007669"/>
    <property type="project" value="InterPro"/>
</dbReference>
<dbReference type="GO" id="GO:0051301">
    <property type="term" value="P:cell division"/>
    <property type="evidence" value="ECO:0007669"/>
    <property type="project" value="UniProtKB-KW"/>
</dbReference>
<gene>
    <name evidence="10" type="ORF">SPPG_08876</name>
</gene>
<evidence type="ECO:0000256" key="5">
    <source>
        <dbReference type="ARBA" id="ARBA00022776"/>
    </source>
</evidence>
<dbReference type="Proteomes" id="UP000053201">
    <property type="component" value="Unassembled WGS sequence"/>
</dbReference>
<dbReference type="GeneID" id="27692001"/>
<dbReference type="Pfam" id="PF12719">
    <property type="entry name" value="Cnd3"/>
    <property type="match status" value="1"/>
</dbReference>
<evidence type="ECO:0000256" key="1">
    <source>
        <dbReference type="ARBA" id="ARBA00004286"/>
    </source>
</evidence>
<dbReference type="VEuPathDB" id="FungiDB:SPPG_08876"/>
<accession>A0A0L0HW63</accession>
<dbReference type="EMBL" id="KQ257450">
    <property type="protein sequence ID" value="KND05135.1"/>
    <property type="molecule type" value="Genomic_DNA"/>
</dbReference>
<dbReference type="eggNOG" id="KOG2025">
    <property type="taxonomic scope" value="Eukaryota"/>
</dbReference>
<keyword evidence="11" id="KW-1185">Reference proteome</keyword>
<feature type="compositionally biased region" description="Basic and acidic residues" evidence="8">
    <location>
        <begin position="1"/>
        <end position="14"/>
    </location>
</feature>
<feature type="region of interest" description="Disordered" evidence="8">
    <location>
        <begin position="1"/>
        <end position="20"/>
    </location>
</feature>
<dbReference type="GO" id="GO:0000796">
    <property type="term" value="C:condensin complex"/>
    <property type="evidence" value="ECO:0007669"/>
    <property type="project" value="InterPro"/>
</dbReference>
<keyword evidence="7" id="KW-0131">Cell cycle</keyword>
<dbReference type="GO" id="GO:0000793">
    <property type="term" value="C:condensed chromosome"/>
    <property type="evidence" value="ECO:0007669"/>
    <property type="project" value="TreeGrafter"/>
</dbReference>
<dbReference type="PANTHER" id="PTHR14418:SF5">
    <property type="entry name" value="CONDENSIN COMPLEX SUBUNIT 3"/>
    <property type="match status" value="1"/>
</dbReference>
<dbReference type="RefSeq" id="XP_016613174.1">
    <property type="nucleotide sequence ID" value="XM_016757020.1"/>
</dbReference>
<keyword evidence="6" id="KW-0226">DNA condensation</keyword>
<evidence type="ECO:0000259" key="9">
    <source>
        <dbReference type="Pfam" id="PF12719"/>
    </source>
</evidence>
<dbReference type="InterPro" id="IPR025977">
    <property type="entry name" value="Cnd3_C"/>
</dbReference>
<dbReference type="SUPFAM" id="SSF48371">
    <property type="entry name" value="ARM repeat"/>
    <property type="match status" value="1"/>
</dbReference>
<organism evidence="10 11">
    <name type="scientific">Spizellomyces punctatus (strain DAOM BR117)</name>
    <dbReference type="NCBI Taxonomy" id="645134"/>
    <lineage>
        <taxon>Eukaryota</taxon>
        <taxon>Fungi</taxon>
        <taxon>Fungi incertae sedis</taxon>
        <taxon>Chytridiomycota</taxon>
        <taxon>Chytridiomycota incertae sedis</taxon>
        <taxon>Chytridiomycetes</taxon>
        <taxon>Spizellomycetales</taxon>
        <taxon>Spizellomycetaceae</taxon>
        <taxon>Spizellomyces</taxon>
    </lineage>
</organism>
<dbReference type="AlphaFoldDB" id="A0A0L0HW63"/>
<dbReference type="InterPro" id="IPR027165">
    <property type="entry name" value="CND3"/>
</dbReference>
<name>A0A0L0HW63_SPIPD</name>
<evidence type="ECO:0000256" key="3">
    <source>
        <dbReference type="ARBA" id="ARBA00022454"/>
    </source>
</evidence>